<gene>
    <name evidence="4" type="ORF">GCM10008179_06930</name>
</gene>
<dbReference type="InterPro" id="IPR023577">
    <property type="entry name" value="CYTH_domain"/>
</dbReference>
<keyword evidence="5" id="KW-1185">Reference proteome</keyword>
<protein>
    <submittedName>
        <fullName evidence="4">Inorganic triphosphatase</fullName>
    </submittedName>
</protein>
<dbReference type="EMBL" id="BSFI01000004">
    <property type="protein sequence ID" value="GLK67055.1"/>
    <property type="molecule type" value="Genomic_DNA"/>
</dbReference>
<reference evidence="4" key="2">
    <citation type="submission" date="2023-01" db="EMBL/GenBank/DDBJ databases">
        <authorList>
            <person name="Sun Q."/>
            <person name="Evtushenko L."/>
        </authorList>
    </citation>
    <scope>NUCLEOTIDE SEQUENCE</scope>
    <source>
        <strain evidence="4">VKM B-2347</strain>
    </source>
</reference>
<feature type="domain" description="CHAD" evidence="3">
    <location>
        <begin position="244"/>
        <end position="538"/>
    </location>
</feature>
<dbReference type="GO" id="GO:0050355">
    <property type="term" value="F:inorganic triphosphate phosphatase activity"/>
    <property type="evidence" value="ECO:0007669"/>
    <property type="project" value="InterPro"/>
</dbReference>
<evidence type="ECO:0000259" key="3">
    <source>
        <dbReference type="PROSITE" id="PS51708"/>
    </source>
</evidence>
<organism evidence="4 5">
    <name type="scientific">Hansschlegelia plantiphila</name>
    <dbReference type="NCBI Taxonomy" id="374655"/>
    <lineage>
        <taxon>Bacteria</taxon>
        <taxon>Pseudomonadati</taxon>
        <taxon>Pseudomonadota</taxon>
        <taxon>Alphaproteobacteria</taxon>
        <taxon>Hyphomicrobiales</taxon>
        <taxon>Methylopilaceae</taxon>
        <taxon>Hansschlegelia</taxon>
    </lineage>
</organism>
<evidence type="ECO:0000313" key="4">
    <source>
        <dbReference type="EMBL" id="GLK67055.1"/>
    </source>
</evidence>
<dbReference type="AlphaFoldDB" id="A0A9W6J0J9"/>
<dbReference type="InterPro" id="IPR039013">
    <property type="entry name" value="YgiF"/>
</dbReference>
<dbReference type="PANTHER" id="PTHR39569">
    <property type="entry name" value="INORGANIC TRIPHOSPHATASE"/>
    <property type="match status" value="1"/>
</dbReference>
<dbReference type="InterPro" id="IPR007899">
    <property type="entry name" value="CHAD_dom"/>
</dbReference>
<dbReference type="Gene3D" id="1.40.20.10">
    <property type="entry name" value="CHAD domain"/>
    <property type="match status" value="1"/>
</dbReference>
<dbReference type="InterPro" id="IPR033469">
    <property type="entry name" value="CYTH-like_dom_sf"/>
</dbReference>
<dbReference type="GO" id="GO:0046872">
    <property type="term" value="F:metal ion binding"/>
    <property type="evidence" value="ECO:0007669"/>
    <property type="project" value="TreeGrafter"/>
</dbReference>
<accession>A0A9W6J0J9</accession>
<feature type="domain" description="CYTH" evidence="2">
    <location>
        <begin position="29"/>
        <end position="229"/>
    </location>
</feature>
<dbReference type="PROSITE" id="PS51707">
    <property type="entry name" value="CYTH"/>
    <property type="match status" value="1"/>
</dbReference>
<evidence type="ECO:0000256" key="1">
    <source>
        <dbReference type="SAM" id="MobiDB-lite"/>
    </source>
</evidence>
<dbReference type="Pfam" id="PF05235">
    <property type="entry name" value="CHAD"/>
    <property type="match status" value="1"/>
</dbReference>
<dbReference type="SMART" id="SM00880">
    <property type="entry name" value="CHAD"/>
    <property type="match status" value="1"/>
</dbReference>
<dbReference type="Gene3D" id="2.40.320.10">
    <property type="entry name" value="Hypothetical Protein Pfu-838710-001"/>
    <property type="match status" value="1"/>
</dbReference>
<sequence length="538" mass="58769">MAAKHDHALAGGPEESPAPAPAGNPVADSRELELKLDLSAAALKAVGERLAGQENASRRRAVSLVSGYFDTEQQDLHKAGVTLRIRRQGRKRTQTLKHGEGGFGLFDRLEIERRATGDAPTFTDEESEALGRLINAPPSADQLAAVFATTVKRTVFDIAHGESTIEIALDTASIEAGEHRVEFCELELELRAGAAAELFGVARELLDVAPLRVSVQAKSSRGYALLENGEPRAFKAQGSPIRRGMTVEQAFLAVAADCVTQFRRNEDLLLTQPTRSAIHQARVALRRLRSGFAIFRPAIADYRAPVLVSELKWLAGALGAARDLDVLIEKQATVAETSDEAASALPERLLASRAKAYGDALDALQSRRALDLMLDLTEWAAVGRWRADPQTAAARETKIERFAVEVLDRRLRRLLKRSRGLVKLAPEKRHEARLEAKKLRYAGEFFGALYDGGRSGKRYERFMKRLVGLQDQLGELNDIATAQTLTYGIAQDAGAARDGPSAFAAGMLAGRAESRTAEVVEKARIRRAKLNKAKPFWT</sequence>
<dbReference type="Pfam" id="PF01928">
    <property type="entry name" value="CYTH"/>
    <property type="match status" value="1"/>
</dbReference>
<reference evidence="4" key="1">
    <citation type="journal article" date="2014" name="Int. J. Syst. Evol. Microbiol.">
        <title>Complete genome sequence of Corynebacterium casei LMG S-19264T (=DSM 44701T), isolated from a smear-ripened cheese.</title>
        <authorList>
            <consortium name="US DOE Joint Genome Institute (JGI-PGF)"/>
            <person name="Walter F."/>
            <person name="Albersmeier A."/>
            <person name="Kalinowski J."/>
            <person name="Ruckert C."/>
        </authorList>
    </citation>
    <scope>NUCLEOTIDE SEQUENCE</scope>
    <source>
        <strain evidence="4">VKM B-2347</strain>
    </source>
</reference>
<feature type="region of interest" description="Disordered" evidence="1">
    <location>
        <begin position="1"/>
        <end position="28"/>
    </location>
</feature>
<dbReference type="PANTHER" id="PTHR39569:SF1">
    <property type="entry name" value="INORGANIC TRIPHOSPHATASE"/>
    <property type="match status" value="1"/>
</dbReference>
<dbReference type="PROSITE" id="PS51708">
    <property type="entry name" value="CHAD"/>
    <property type="match status" value="1"/>
</dbReference>
<comment type="caution">
    <text evidence="4">The sequence shown here is derived from an EMBL/GenBank/DDBJ whole genome shotgun (WGS) entry which is preliminary data.</text>
</comment>
<evidence type="ECO:0000259" key="2">
    <source>
        <dbReference type="PROSITE" id="PS51707"/>
    </source>
</evidence>
<dbReference type="InterPro" id="IPR038186">
    <property type="entry name" value="CHAD_dom_sf"/>
</dbReference>
<dbReference type="Proteomes" id="UP001143372">
    <property type="component" value="Unassembled WGS sequence"/>
</dbReference>
<dbReference type="SMART" id="SM01118">
    <property type="entry name" value="CYTH"/>
    <property type="match status" value="1"/>
</dbReference>
<dbReference type="SUPFAM" id="SSF55154">
    <property type="entry name" value="CYTH-like phosphatases"/>
    <property type="match status" value="1"/>
</dbReference>
<name>A0A9W6J0J9_9HYPH</name>
<dbReference type="CDD" id="cd07756">
    <property type="entry name" value="CYTH-like_Pase_CHAD"/>
    <property type="match status" value="1"/>
</dbReference>
<evidence type="ECO:0000313" key="5">
    <source>
        <dbReference type="Proteomes" id="UP001143372"/>
    </source>
</evidence>
<dbReference type="RefSeq" id="WP_271167316.1">
    <property type="nucleotide sequence ID" value="NZ_BSFI01000004.1"/>
</dbReference>
<proteinExistence type="predicted"/>